<dbReference type="InterPro" id="IPR022842">
    <property type="entry name" value="RNAP_Rpo3/Rpb3/RPAC1"/>
</dbReference>
<dbReference type="Proteomes" id="UP000245771">
    <property type="component" value="Unassembled WGS sequence"/>
</dbReference>
<dbReference type="SUPFAM" id="SSF56553">
    <property type="entry name" value="Insert subdomain of RNA polymerase alpha subunit"/>
    <property type="match status" value="1"/>
</dbReference>
<evidence type="ECO:0000259" key="5">
    <source>
        <dbReference type="SMART" id="SM00662"/>
    </source>
</evidence>
<dbReference type="GeneID" id="37021053"/>
<dbReference type="HAMAP" id="MF_00320">
    <property type="entry name" value="RNApol_arch_Rpo3"/>
    <property type="match status" value="1"/>
</dbReference>
<dbReference type="GO" id="GO:0046983">
    <property type="term" value="F:protein dimerization activity"/>
    <property type="evidence" value="ECO:0007669"/>
    <property type="project" value="InterPro"/>
</dbReference>
<dbReference type="SMART" id="SM00662">
    <property type="entry name" value="RPOLD"/>
    <property type="match status" value="1"/>
</dbReference>
<dbReference type="InterPro" id="IPR011263">
    <property type="entry name" value="DNA-dir_RNA_pol_RpoA/D/Rpb3"/>
</dbReference>
<keyword evidence="7" id="KW-1185">Reference proteome</keyword>
<feature type="compositionally biased region" description="Gly residues" evidence="4">
    <location>
        <begin position="326"/>
        <end position="335"/>
    </location>
</feature>
<feature type="region of interest" description="Disordered" evidence="4">
    <location>
        <begin position="315"/>
        <end position="335"/>
    </location>
</feature>
<dbReference type="Gene3D" id="3.30.1360.10">
    <property type="entry name" value="RNA polymerase, RBP11-like subunit"/>
    <property type="match status" value="1"/>
</dbReference>
<dbReference type="Pfam" id="PF01000">
    <property type="entry name" value="RNA_pol_A_bac"/>
    <property type="match status" value="1"/>
</dbReference>
<comment type="similarity">
    <text evidence="3">Belongs to the archaeal Rpo3/eukaryotic RPB3 RNA polymerase subunit family.</text>
</comment>
<feature type="domain" description="DNA-directed RNA polymerase RpoA/D/Rpb3-type" evidence="5">
    <location>
        <begin position="39"/>
        <end position="307"/>
    </location>
</feature>
<dbReference type="RefSeq" id="XP_025354618.1">
    <property type="nucleotide sequence ID" value="XM_025499272.1"/>
</dbReference>
<dbReference type="PANTHER" id="PTHR11800">
    <property type="entry name" value="DNA-DIRECTED RNA POLYMERASE"/>
    <property type="match status" value="1"/>
</dbReference>
<evidence type="ECO:0000256" key="2">
    <source>
        <dbReference type="ARBA" id="ARBA00023163"/>
    </source>
</evidence>
<gene>
    <name evidence="6" type="ORF">FA14DRAFT_161751</name>
</gene>
<reference evidence="6 7" key="1">
    <citation type="journal article" date="2018" name="Mol. Biol. Evol.">
        <title>Broad Genomic Sampling Reveals a Smut Pathogenic Ancestry of the Fungal Clade Ustilaginomycotina.</title>
        <authorList>
            <person name="Kijpornyongpan T."/>
            <person name="Mondo S.J."/>
            <person name="Barry K."/>
            <person name="Sandor L."/>
            <person name="Lee J."/>
            <person name="Lipzen A."/>
            <person name="Pangilinan J."/>
            <person name="LaButti K."/>
            <person name="Hainaut M."/>
            <person name="Henrissat B."/>
            <person name="Grigoriev I.V."/>
            <person name="Spatafora J.W."/>
            <person name="Aime M.C."/>
        </authorList>
    </citation>
    <scope>NUCLEOTIDE SEQUENCE [LARGE SCALE GENOMIC DNA]</scope>
    <source>
        <strain evidence="6 7">MCA 3882</strain>
    </source>
</reference>
<accession>A0A316V9Z5</accession>
<dbReference type="STRING" id="1280837.A0A316V9Z5"/>
<keyword evidence="1" id="KW-0240">DNA-directed RNA polymerase</keyword>
<dbReference type="GO" id="GO:0003899">
    <property type="term" value="F:DNA-directed RNA polymerase activity"/>
    <property type="evidence" value="ECO:0007669"/>
    <property type="project" value="InterPro"/>
</dbReference>
<dbReference type="Pfam" id="PF01193">
    <property type="entry name" value="RNA_pol_L"/>
    <property type="match status" value="1"/>
</dbReference>
<dbReference type="FunCoup" id="A0A316V9Z5">
    <property type="interactions" value="521"/>
</dbReference>
<name>A0A316V9Z5_9BASI</name>
<evidence type="ECO:0000313" key="6">
    <source>
        <dbReference type="EMBL" id="PWN34316.1"/>
    </source>
</evidence>
<organism evidence="6 7">
    <name type="scientific">Meira miltonrushii</name>
    <dbReference type="NCBI Taxonomy" id="1280837"/>
    <lineage>
        <taxon>Eukaryota</taxon>
        <taxon>Fungi</taxon>
        <taxon>Dikarya</taxon>
        <taxon>Basidiomycota</taxon>
        <taxon>Ustilaginomycotina</taxon>
        <taxon>Exobasidiomycetes</taxon>
        <taxon>Exobasidiales</taxon>
        <taxon>Brachybasidiaceae</taxon>
        <taxon>Meira</taxon>
    </lineage>
</organism>
<dbReference type="PROSITE" id="PS00446">
    <property type="entry name" value="RNA_POL_D_30KD"/>
    <property type="match status" value="1"/>
</dbReference>
<dbReference type="InParanoid" id="A0A316V9Z5"/>
<dbReference type="InterPro" id="IPR050518">
    <property type="entry name" value="Rpo3/RPB3_RNA_Pol_subunit"/>
</dbReference>
<dbReference type="InterPro" id="IPR011262">
    <property type="entry name" value="DNA-dir_RNA_pol_insert"/>
</dbReference>
<dbReference type="Gene3D" id="2.170.120.12">
    <property type="entry name" value="DNA-directed RNA polymerase, insert domain"/>
    <property type="match status" value="1"/>
</dbReference>
<dbReference type="InterPro" id="IPR036643">
    <property type="entry name" value="RNApol_insert_sf"/>
</dbReference>
<dbReference type="CDD" id="cd07031">
    <property type="entry name" value="RNAP_II_RPB3"/>
    <property type="match status" value="1"/>
</dbReference>
<dbReference type="EMBL" id="KZ819604">
    <property type="protein sequence ID" value="PWN34316.1"/>
    <property type="molecule type" value="Genomic_DNA"/>
</dbReference>
<evidence type="ECO:0000313" key="7">
    <source>
        <dbReference type="Proteomes" id="UP000245771"/>
    </source>
</evidence>
<dbReference type="OrthoDB" id="270173at2759"/>
<dbReference type="PANTHER" id="PTHR11800:SF2">
    <property type="entry name" value="DNA-DIRECTED RNA POLYMERASE II SUBUNIT RPB3"/>
    <property type="match status" value="1"/>
</dbReference>
<proteinExistence type="inferred from homology"/>
<dbReference type="GO" id="GO:0006366">
    <property type="term" value="P:transcription by RNA polymerase II"/>
    <property type="evidence" value="ECO:0007669"/>
    <property type="project" value="TreeGrafter"/>
</dbReference>
<evidence type="ECO:0000256" key="4">
    <source>
        <dbReference type="SAM" id="MobiDB-lite"/>
    </source>
</evidence>
<keyword evidence="2" id="KW-0804">Transcription</keyword>
<sequence>MATMNGINGNGMASGSNGISGLYATSQPKITMRSLTSDRANFVLENVDMSFANSLRRAMIADIPTCAIDMVEIQNNTTPLPDEFLAHRLGMIPLISANASQVLVDHRECICEEGCDRCSVELTLHAKCEERGIMPVTSKMLIRSNSLGQPYENEPDMDMGSMGPTPTAQRSLDFGKPIGFDNPRQDGIMLVKMRKGQELKIRCIARKGFAKEHAKWSPVSTVGYEYDPHNILRHTAYWYELDAKAEWPLSENAREEEPPPENAPFDYNRKANRFYFDVETVGSMSPVEVVETALGILELKTAQVVQELGILIDGPSEEDEMQNGDAGEGGWNQNAGNGGGVYDGYGMNGGGARGGPAYDY</sequence>
<evidence type="ECO:0000256" key="1">
    <source>
        <dbReference type="ARBA" id="ARBA00022478"/>
    </source>
</evidence>
<dbReference type="GO" id="GO:0005665">
    <property type="term" value="C:RNA polymerase II, core complex"/>
    <property type="evidence" value="ECO:0007669"/>
    <property type="project" value="TreeGrafter"/>
</dbReference>
<dbReference type="GO" id="GO:0003677">
    <property type="term" value="F:DNA binding"/>
    <property type="evidence" value="ECO:0007669"/>
    <property type="project" value="InterPro"/>
</dbReference>
<dbReference type="InterPro" id="IPR036603">
    <property type="entry name" value="RBP11-like"/>
</dbReference>
<dbReference type="AlphaFoldDB" id="A0A316V9Z5"/>
<protein>
    <submittedName>
        <fullName evidence="6">RBP11-like subunits of RNA polymerase</fullName>
    </submittedName>
</protein>
<evidence type="ECO:0000256" key="3">
    <source>
        <dbReference type="ARBA" id="ARBA00025804"/>
    </source>
</evidence>
<dbReference type="SUPFAM" id="SSF55257">
    <property type="entry name" value="RBP11-like subunits of RNA polymerase"/>
    <property type="match status" value="1"/>
</dbReference>
<dbReference type="InterPro" id="IPR001514">
    <property type="entry name" value="DNA-dir_RNA_pol_30-40kDasu_CS"/>
</dbReference>